<evidence type="ECO:0000313" key="2">
    <source>
        <dbReference type="EMBL" id="CUU59959.1"/>
    </source>
</evidence>
<sequence length="236" mass="26023">MDLRGRRGLVERDVVQAGNALDEQPLGHGHREVDADPPTRWPTTHCFQPPGQVLRERGPAQLGEPGDLPGVRGRHNRGDDRDVAPRHHDPVSQPQVVLGPEEHLGDRVVRARTALGHEVSDVGLPVGGARMALGERGHADAERSRFPHQPDQLPGAGEAVRVRDPGRVRVARRVTPQGQENVPDAGVRVLADDVPQFGDRVRHRRQVGHGAWCGLRRDPLRQLDRAVPGRPPRPRR</sequence>
<name>A0A0S4QWM5_9ACTN</name>
<proteinExistence type="predicted"/>
<reference evidence="3" key="1">
    <citation type="submission" date="2015-11" db="EMBL/GenBank/DDBJ databases">
        <authorList>
            <person name="Varghese N."/>
        </authorList>
    </citation>
    <scope>NUCLEOTIDE SEQUENCE [LARGE SCALE GENOMIC DNA]</scope>
    <source>
        <strain evidence="3">DSM 45899</strain>
    </source>
</reference>
<dbReference type="AlphaFoldDB" id="A0A0S4QWM5"/>
<evidence type="ECO:0000256" key="1">
    <source>
        <dbReference type="SAM" id="MobiDB-lite"/>
    </source>
</evidence>
<feature type="region of interest" description="Disordered" evidence="1">
    <location>
        <begin position="136"/>
        <end position="158"/>
    </location>
</feature>
<feature type="region of interest" description="Disordered" evidence="1">
    <location>
        <begin position="48"/>
        <end position="94"/>
    </location>
</feature>
<evidence type="ECO:0000313" key="3">
    <source>
        <dbReference type="Proteomes" id="UP000198802"/>
    </source>
</evidence>
<feature type="compositionally biased region" description="Basic and acidic residues" evidence="1">
    <location>
        <begin position="76"/>
        <end position="90"/>
    </location>
</feature>
<accession>A0A0S4QWM5</accession>
<protein>
    <submittedName>
        <fullName evidence="2">Uncharacterized protein</fullName>
    </submittedName>
</protein>
<organism evidence="2 3">
    <name type="scientific">Parafrankia irregularis</name>
    <dbReference type="NCBI Taxonomy" id="795642"/>
    <lineage>
        <taxon>Bacteria</taxon>
        <taxon>Bacillati</taxon>
        <taxon>Actinomycetota</taxon>
        <taxon>Actinomycetes</taxon>
        <taxon>Frankiales</taxon>
        <taxon>Frankiaceae</taxon>
        <taxon>Parafrankia</taxon>
    </lineage>
</organism>
<keyword evidence="3" id="KW-1185">Reference proteome</keyword>
<gene>
    <name evidence="2" type="ORF">Ga0074812_13383</name>
</gene>
<dbReference type="Proteomes" id="UP000198802">
    <property type="component" value="Unassembled WGS sequence"/>
</dbReference>
<feature type="compositionally biased region" description="Basic and acidic residues" evidence="1">
    <location>
        <begin position="136"/>
        <end position="145"/>
    </location>
</feature>
<dbReference type="EMBL" id="FAOZ01000033">
    <property type="protein sequence ID" value="CUU59959.1"/>
    <property type="molecule type" value="Genomic_DNA"/>
</dbReference>